<proteinExistence type="predicted"/>
<sequence length="104" mass="11796">MTMIRFCPHCQTERPLTEIFCAGQIKTPQGDNQFCGWDLTLEAIHETGWRPIDEHNTSIESPKLSIDENNQNNQIIEQRVCVNGHSMDEGILSALSVGRMQLLN</sequence>
<organism evidence="1 2">
    <name type="scientific">Providencia rettgeri</name>
    <dbReference type="NCBI Taxonomy" id="587"/>
    <lineage>
        <taxon>Bacteria</taxon>
        <taxon>Pseudomonadati</taxon>
        <taxon>Pseudomonadota</taxon>
        <taxon>Gammaproteobacteria</taxon>
        <taxon>Enterobacterales</taxon>
        <taxon>Morganellaceae</taxon>
        <taxon>Providencia</taxon>
    </lineage>
</organism>
<protein>
    <submittedName>
        <fullName evidence="1">Uncharacterized protein</fullName>
    </submittedName>
</protein>
<dbReference type="AlphaFoldDB" id="A0A939NI45"/>
<dbReference type="EMBL" id="JAGETQ010000180">
    <property type="protein sequence ID" value="MBO1916642.1"/>
    <property type="molecule type" value="Genomic_DNA"/>
</dbReference>
<evidence type="ECO:0000313" key="2">
    <source>
        <dbReference type="Proteomes" id="UP000664477"/>
    </source>
</evidence>
<accession>A0A939NI45</accession>
<name>A0A939NI45_PRORE</name>
<comment type="caution">
    <text evidence="1">The sequence shown here is derived from an EMBL/GenBank/DDBJ whole genome shotgun (WGS) entry which is preliminary data.</text>
</comment>
<gene>
    <name evidence="1" type="ORF">J4727_18745</name>
</gene>
<evidence type="ECO:0000313" key="1">
    <source>
        <dbReference type="EMBL" id="MBO1916642.1"/>
    </source>
</evidence>
<reference evidence="1" key="1">
    <citation type="submission" date="2021-03" db="EMBL/GenBank/DDBJ databases">
        <title>Molecular epidemiology and mechanisms of colistin and carbapenem resistance in Enterobacteriaceae from clinical isolates, the environment and porcine samples in Pretoria, South Africa.</title>
        <authorList>
            <person name="Bogoshi D."/>
            <person name="Mbelle N.M."/>
            <person name="Naidoo V."/>
            <person name="Osei Sekyere J."/>
        </authorList>
    </citation>
    <scope>NUCLEOTIDE SEQUENCE</scope>
    <source>
        <strain evidence="1">C052</strain>
    </source>
</reference>
<dbReference type="Proteomes" id="UP000664477">
    <property type="component" value="Unassembled WGS sequence"/>
</dbReference>